<dbReference type="OrthoDB" id="10062669at2759"/>
<dbReference type="OMA" id="RGKVWEQ"/>
<sequence length="283" mass="33774">MTDKKPAGEEDGREKLISKPTDKKKKSQWNEGMEVCLLRELVVQNPFRHRHGTQERGKVWEQVATALQPLTEAFKTAITLNQRTVRDKYKGLKAKLKHANNKDRAASGISTEETDTQREIRDLLEQLDEMECDAELIPSQKKDEEEKKRLDGVEMQKLMLERFSETKKRQSGESTCTTPRKRRNNGTETFSILERKIELDQEFRKEEMMRRKEEEERRKQEEKERNLRFEFLQQQQNQHQQQMQQQQQQMQHLVLQQQQFMQQQAQQTQTIMMALLKSLEKKD</sequence>
<feature type="region of interest" description="Disordered" evidence="2">
    <location>
        <begin position="1"/>
        <end position="29"/>
    </location>
</feature>
<keyword evidence="1" id="KW-0175">Coiled coil</keyword>
<dbReference type="GeneID" id="119733095"/>
<protein>
    <submittedName>
        <fullName evidence="3">Uncharacterized protein</fullName>
    </submittedName>
</protein>
<keyword evidence="4" id="KW-1185">Reference proteome</keyword>
<dbReference type="EnsemblMetazoa" id="XM_038206675.1">
    <property type="protein sequence ID" value="XP_038062603.1"/>
    <property type="gene ID" value="LOC119733095"/>
</dbReference>
<proteinExistence type="predicted"/>
<reference evidence="3" key="1">
    <citation type="submission" date="2022-11" db="UniProtKB">
        <authorList>
            <consortium name="EnsemblMetazoa"/>
        </authorList>
    </citation>
    <scope>IDENTIFICATION</scope>
</reference>
<evidence type="ECO:0000313" key="4">
    <source>
        <dbReference type="Proteomes" id="UP000887568"/>
    </source>
</evidence>
<dbReference type="Proteomes" id="UP000887568">
    <property type="component" value="Unplaced"/>
</dbReference>
<evidence type="ECO:0000313" key="3">
    <source>
        <dbReference type="EnsemblMetazoa" id="XP_038062603.1"/>
    </source>
</evidence>
<organism evidence="3 4">
    <name type="scientific">Patiria miniata</name>
    <name type="common">Bat star</name>
    <name type="synonym">Asterina miniata</name>
    <dbReference type="NCBI Taxonomy" id="46514"/>
    <lineage>
        <taxon>Eukaryota</taxon>
        <taxon>Metazoa</taxon>
        <taxon>Echinodermata</taxon>
        <taxon>Eleutherozoa</taxon>
        <taxon>Asterozoa</taxon>
        <taxon>Asteroidea</taxon>
        <taxon>Valvatacea</taxon>
        <taxon>Valvatida</taxon>
        <taxon>Asterinidae</taxon>
        <taxon>Patiria</taxon>
    </lineage>
</organism>
<name>A0A914AFU6_PATMI</name>
<dbReference type="RefSeq" id="XP_038062603.1">
    <property type="nucleotide sequence ID" value="XM_038206675.1"/>
</dbReference>
<feature type="compositionally biased region" description="Basic and acidic residues" evidence="2">
    <location>
        <begin position="1"/>
        <end position="21"/>
    </location>
</feature>
<evidence type="ECO:0000256" key="1">
    <source>
        <dbReference type="SAM" id="Coils"/>
    </source>
</evidence>
<dbReference type="AlphaFoldDB" id="A0A914AFU6"/>
<feature type="coiled-coil region" evidence="1">
    <location>
        <begin position="196"/>
        <end position="256"/>
    </location>
</feature>
<accession>A0A914AFU6</accession>
<evidence type="ECO:0000256" key="2">
    <source>
        <dbReference type="SAM" id="MobiDB-lite"/>
    </source>
</evidence>
<feature type="region of interest" description="Disordered" evidence="2">
    <location>
        <begin position="164"/>
        <end position="184"/>
    </location>
</feature>